<dbReference type="OrthoDB" id="1525222at2"/>
<dbReference type="PROSITE" id="PS51257">
    <property type="entry name" value="PROKAR_LIPOPROTEIN"/>
    <property type="match status" value="1"/>
</dbReference>
<proteinExistence type="predicted"/>
<reference evidence="1 2" key="1">
    <citation type="submission" date="2015-01" db="EMBL/GenBank/DDBJ databases">
        <authorList>
            <person name="Xiang T."/>
            <person name="Song Y."/>
            <person name="Huang L."/>
            <person name="Wang B."/>
            <person name="Wu P."/>
        </authorList>
    </citation>
    <scope>NUCLEOTIDE SEQUENCE [LARGE SCALE GENOMIC DNA]</scope>
    <source>
        <strain evidence="1 2">CcD93</strain>
    </source>
</reference>
<protein>
    <recommendedName>
        <fullName evidence="3">Lipocalin-like domain-containing protein</fullName>
    </recommendedName>
</protein>
<accession>A0A0B7IHG0</accession>
<organism evidence="1 2">
    <name type="scientific">Capnocytophaga canis</name>
    <dbReference type="NCBI Taxonomy" id="1848903"/>
    <lineage>
        <taxon>Bacteria</taxon>
        <taxon>Pseudomonadati</taxon>
        <taxon>Bacteroidota</taxon>
        <taxon>Flavobacteriia</taxon>
        <taxon>Flavobacteriales</taxon>
        <taxon>Flavobacteriaceae</taxon>
        <taxon>Capnocytophaga</taxon>
    </lineage>
</organism>
<gene>
    <name evidence="1" type="ORF">CCAND93_1510001</name>
</gene>
<dbReference type="Proteomes" id="UP000038200">
    <property type="component" value="Unassembled WGS sequence"/>
</dbReference>
<dbReference type="RefSeq" id="WP_042006026.1">
    <property type="nucleotide sequence ID" value="NZ_CDOL01000059.1"/>
</dbReference>
<dbReference type="AlphaFoldDB" id="A0A0B7IHG0"/>
<evidence type="ECO:0000313" key="2">
    <source>
        <dbReference type="Proteomes" id="UP000038200"/>
    </source>
</evidence>
<sequence length="139" mass="16560">MKKFYFIFALLGVFACSEDEHMTADYFKAQQRDSRFFGKWAVINSKTFEEVVTVTFYSEYTETGEHFLIYRDTGEKNKRVEYYYTKGDRFYVLNPGSGFKVSASVNEYRYEFSDSDNILILQLYVNGELSNYKEFLKRK</sequence>
<evidence type="ECO:0000313" key="1">
    <source>
        <dbReference type="EMBL" id="CEN51265.1"/>
    </source>
</evidence>
<evidence type="ECO:0008006" key="3">
    <source>
        <dbReference type="Google" id="ProtNLM"/>
    </source>
</evidence>
<name>A0A0B7IHG0_9FLAO</name>
<dbReference type="EMBL" id="CDOL01000059">
    <property type="protein sequence ID" value="CEN51265.1"/>
    <property type="molecule type" value="Genomic_DNA"/>
</dbReference>